<dbReference type="OrthoDB" id="9772484at2"/>
<dbReference type="Pfam" id="PF03441">
    <property type="entry name" value="FAD_binding_7"/>
    <property type="match status" value="1"/>
</dbReference>
<feature type="site" description="Electron transfer via tryptophanyl radical" evidence="4">
    <location>
        <position position="329"/>
    </location>
</feature>
<accession>A0A4R8ZIF1</accession>
<evidence type="ECO:0000256" key="5">
    <source>
        <dbReference type="RuleBase" id="RU004182"/>
    </source>
</evidence>
<keyword evidence="8" id="KW-1185">Reference proteome</keyword>
<evidence type="ECO:0000256" key="3">
    <source>
        <dbReference type="PIRSR" id="PIRSR602081-1"/>
    </source>
</evidence>
<name>A0A4R8ZIF1_9MICO</name>
<sequence>MTAPPAITPQPDEPAGPVIVWFRDDLRVADHPALHAALARQRPIVAVYVFDDESPGVRPLGGAARWWLHQSLRSLAATLEKLGGRLILRRGAAAAIIAQIVHDTDAAAVFWNRRYGEAERTIDTAIKAELRGRGVDTHSFAGSLLFEPWTVQTGQGGPYSVFTPFWRSCTAGPPPRAPYPAPTSIASSTGGNAANGLDSDNLNDWGLEPSAPDWAAGLRAAWTPGEASAQKMLERFLSEALPRYAAERDEPAQNATSRLSPYLRWGEISPHQVWAATQQAQRELSGPALTSATRFLTELGWREFTYHVLFHAPDLATTNLRPAFDAFPWPPVDERALAAWKQGRTGFALVDAGMRELWRTGSMHNRVRMVTASFLIKNMLVDWREGERWFWDTLVDADAASNPFGWQWVAGSGADAAPYFRIFNPNLQAAKFDPHQQYIREYVPEYGTDAYPEPLVDLGETRRAALAAYERVKAQSAN</sequence>
<dbReference type="InterPro" id="IPR036134">
    <property type="entry name" value="Crypto/Photolyase_FAD-like_sf"/>
</dbReference>
<dbReference type="EMBL" id="SOGT01000008">
    <property type="protein sequence ID" value="TFD26557.1"/>
    <property type="molecule type" value="Genomic_DNA"/>
</dbReference>
<comment type="similarity">
    <text evidence="5">Belongs to the DNA photolyase family.</text>
</comment>
<dbReference type="SUPFAM" id="SSF52425">
    <property type="entry name" value="Cryptochrome/photolyase, N-terminal domain"/>
    <property type="match status" value="1"/>
</dbReference>
<dbReference type="SUPFAM" id="SSF48173">
    <property type="entry name" value="Cryptochrome/photolyase FAD-binding domain"/>
    <property type="match status" value="1"/>
</dbReference>
<dbReference type="Proteomes" id="UP000298424">
    <property type="component" value="Unassembled WGS sequence"/>
</dbReference>
<dbReference type="PRINTS" id="PR00147">
    <property type="entry name" value="DNAPHOTLYASE"/>
</dbReference>
<keyword evidence="7" id="KW-0456">Lyase</keyword>
<feature type="binding site" evidence="3">
    <location>
        <begin position="256"/>
        <end position="260"/>
    </location>
    <ligand>
        <name>FAD</name>
        <dbReference type="ChEBI" id="CHEBI:57692"/>
    </ligand>
</feature>
<comment type="cofactor">
    <cofactor evidence="3">
        <name>FAD</name>
        <dbReference type="ChEBI" id="CHEBI:57692"/>
    </cofactor>
    <text evidence="3">Binds 1 FAD per subunit.</text>
</comment>
<evidence type="ECO:0000256" key="2">
    <source>
        <dbReference type="ARBA" id="ARBA00022827"/>
    </source>
</evidence>
<dbReference type="RefSeq" id="WP_134572068.1">
    <property type="nucleotide sequence ID" value="NZ_SOGT01000008.1"/>
</dbReference>
<evidence type="ECO:0000259" key="6">
    <source>
        <dbReference type="PROSITE" id="PS51645"/>
    </source>
</evidence>
<dbReference type="Gene3D" id="1.10.579.10">
    <property type="entry name" value="DNA Cyclobutane Dipyrimidine Photolyase, subunit A, domain 3"/>
    <property type="match status" value="1"/>
</dbReference>
<reference evidence="7 8" key="1">
    <citation type="submission" date="2019-03" db="EMBL/GenBank/DDBJ databases">
        <title>Genomics of glacier-inhabiting Cryobacterium strains.</title>
        <authorList>
            <person name="Liu Q."/>
            <person name="Xin Y.-H."/>
        </authorList>
    </citation>
    <scope>NUCLEOTIDE SEQUENCE [LARGE SCALE GENOMIC DNA]</scope>
    <source>
        <strain evidence="7 8">TMT1-1</strain>
    </source>
</reference>
<comment type="caution">
    <text evidence="7">The sequence shown here is derived from an EMBL/GenBank/DDBJ whole genome shotgun (WGS) entry which is preliminary data.</text>
</comment>
<gene>
    <name evidence="7" type="ORF">E3T27_07150</name>
</gene>
<dbReference type="PANTHER" id="PTHR11455">
    <property type="entry name" value="CRYPTOCHROME"/>
    <property type="match status" value="1"/>
</dbReference>
<dbReference type="InterPro" id="IPR014729">
    <property type="entry name" value="Rossmann-like_a/b/a_fold"/>
</dbReference>
<evidence type="ECO:0000313" key="7">
    <source>
        <dbReference type="EMBL" id="TFD26557.1"/>
    </source>
</evidence>
<proteinExistence type="inferred from homology"/>
<dbReference type="InterPro" id="IPR006050">
    <property type="entry name" value="DNA_photolyase_N"/>
</dbReference>
<feature type="site" description="Electron transfer via tryptophanyl radical" evidence="4">
    <location>
        <position position="406"/>
    </location>
</feature>
<feature type="site" description="Electron transfer via tryptophanyl radical" evidence="4">
    <location>
        <position position="383"/>
    </location>
</feature>
<dbReference type="Gene3D" id="1.25.40.80">
    <property type="match status" value="1"/>
</dbReference>
<keyword evidence="2 3" id="KW-0274">FAD</keyword>
<keyword evidence="5" id="KW-0157">Chromophore</keyword>
<dbReference type="InterPro" id="IPR036155">
    <property type="entry name" value="Crypto/Photolyase_N_sf"/>
</dbReference>
<feature type="binding site" evidence="3">
    <location>
        <position position="244"/>
    </location>
    <ligand>
        <name>FAD</name>
        <dbReference type="ChEBI" id="CHEBI:57692"/>
    </ligand>
</feature>
<dbReference type="Gene3D" id="3.40.50.620">
    <property type="entry name" value="HUPs"/>
    <property type="match status" value="1"/>
</dbReference>
<feature type="domain" description="Photolyase/cryptochrome alpha/beta" evidence="6">
    <location>
        <begin position="16"/>
        <end position="145"/>
    </location>
</feature>
<dbReference type="InterPro" id="IPR005101">
    <property type="entry name" value="Cryptochr/Photolyase_FAD-bd"/>
</dbReference>
<dbReference type="Pfam" id="PF00875">
    <property type="entry name" value="DNA_photolyase"/>
    <property type="match status" value="1"/>
</dbReference>
<dbReference type="GO" id="GO:0003677">
    <property type="term" value="F:DNA binding"/>
    <property type="evidence" value="ECO:0007669"/>
    <property type="project" value="TreeGrafter"/>
</dbReference>
<protein>
    <submittedName>
        <fullName evidence="7">Deoxyribodipyrimidine photo-lyase</fullName>
    </submittedName>
</protein>
<dbReference type="AlphaFoldDB" id="A0A4R8ZIF1"/>
<feature type="binding site" evidence="3">
    <location>
        <position position="295"/>
    </location>
    <ligand>
        <name>FAD</name>
        <dbReference type="ChEBI" id="CHEBI:57692"/>
    </ligand>
</feature>
<keyword evidence="1 3" id="KW-0285">Flavoprotein</keyword>
<organism evidence="7 8">
    <name type="scientific">Cryobacterium lyxosi</name>
    <dbReference type="NCBI Taxonomy" id="1259228"/>
    <lineage>
        <taxon>Bacteria</taxon>
        <taxon>Bacillati</taxon>
        <taxon>Actinomycetota</taxon>
        <taxon>Actinomycetes</taxon>
        <taxon>Micrococcales</taxon>
        <taxon>Microbacteriaceae</taxon>
        <taxon>Cryobacterium</taxon>
    </lineage>
</organism>
<evidence type="ECO:0000256" key="1">
    <source>
        <dbReference type="ARBA" id="ARBA00022630"/>
    </source>
</evidence>
<evidence type="ECO:0000313" key="8">
    <source>
        <dbReference type="Proteomes" id="UP000298424"/>
    </source>
</evidence>
<dbReference type="InterPro" id="IPR002081">
    <property type="entry name" value="Cryptochrome/DNA_photolyase_1"/>
</dbReference>
<feature type="binding site" evidence="3">
    <location>
        <begin position="396"/>
        <end position="398"/>
    </location>
    <ligand>
        <name>FAD</name>
        <dbReference type="ChEBI" id="CHEBI:57692"/>
    </ligand>
</feature>
<dbReference type="PROSITE" id="PS51645">
    <property type="entry name" value="PHR_CRY_ALPHA_BETA"/>
    <property type="match status" value="1"/>
</dbReference>
<evidence type="ECO:0000256" key="4">
    <source>
        <dbReference type="PIRSR" id="PIRSR602081-2"/>
    </source>
</evidence>
<dbReference type="GO" id="GO:0003904">
    <property type="term" value="F:deoxyribodipyrimidine photo-lyase activity"/>
    <property type="evidence" value="ECO:0007669"/>
    <property type="project" value="TreeGrafter"/>
</dbReference>
<dbReference type="GO" id="GO:0071949">
    <property type="term" value="F:FAD binding"/>
    <property type="evidence" value="ECO:0007669"/>
    <property type="project" value="TreeGrafter"/>
</dbReference>
<dbReference type="GO" id="GO:0009416">
    <property type="term" value="P:response to light stimulus"/>
    <property type="evidence" value="ECO:0007669"/>
    <property type="project" value="TreeGrafter"/>
</dbReference>
<dbReference type="PANTHER" id="PTHR11455:SF9">
    <property type="entry name" value="CRYPTOCHROME CIRCADIAN CLOCK 5 ISOFORM X1"/>
    <property type="match status" value="1"/>
</dbReference>